<dbReference type="OrthoDB" id="9802003at2"/>
<dbReference type="Proteomes" id="UP000014541">
    <property type="component" value="Unassembled WGS sequence"/>
</dbReference>
<reference evidence="3 4" key="1">
    <citation type="submission" date="2013-04" db="EMBL/GenBank/DDBJ databases">
        <title>The Genome Sequence of Treponema maltophilum ATCC 51939.</title>
        <authorList>
            <consortium name="The Broad Institute Genomics Platform"/>
            <person name="Earl A."/>
            <person name="Ward D."/>
            <person name="Feldgarden M."/>
            <person name="Gevers D."/>
            <person name="Leonetti C."/>
            <person name="Blanton J.M."/>
            <person name="Dewhirst F.E."/>
            <person name="Izard J."/>
            <person name="Walker B."/>
            <person name="Young S."/>
            <person name="Zeng Q."/>
            <person name="Gargeya S."/>
            <person name="Fitzgerald M."/>
            <person name="Haas B."/>
            <person name="Abouelleil A."/>
            <person name="Allen A.W."/>
            <person name="Alvarado L."/>
            <person name="Arachchi H.M."/>
            <person name="Berlin A.M."/>
            <person name="Chapman S.B."/>
            <person name="Gainer-Dewar J."/>
            <person name="Goldberg J."/>
            <person name="Griggs A."/>
            <person name="Gujja S."/>
            <person name="Hansen M."/>
            <person name="Howarth C."/>
            <person name="Imamovic A."/>
            <person name="Ireland A."/>
            <person name="Larimer J."/>
            <person name="McCowan C."/>
            <person name="Murphy C."/>
            <person name="Pearson M."/>
            <person name="Poon T.W."/>
            <person name="Priest M."/>
            <person name="Roberts A."/>
            <person name="Saif S."/>
            <person name="Shea T."/>
            <person name="Sisk P."/>
            <person name="Sykes S."/>
            <person name="Wortman J."/>
            <person name="Nusbaum C."/>
            <person name="Birren B."/>
        </authorList>
    </citation>
    <scope>NUCLEOTIDE SEQUENCE [LARGE SCALE GENOMIC DNA]</scope>
    <source>
        <strain evidence="3 4">ATCC 51939</strain>
    </source>
</reference>
<dbReference type="SUPFAM" id="SSF143120">
    <property type="entry name" value="YefM-like"/>
    <property type="match status" value="1"/>
</dbReference>
<dbReference type="AlphaFoldDB" id="S3K3J3"/>
<dbReference type="PATRIC" id="fig|1125699.3.peg.67"/>
<dbReference type="STRING" id="1125699.HMPREF9194_00068"/>
<dbReference type="NCBIfam" id="TIGR01552">
    <property type="entry name" value="phd_fam"/>
    <property type="match status" value="1"/>
</dbReference>
<gene>
    <name evidence="3" type="ORF">HMPREF9194_00068</name>
</gene>
<dbReference type="Pfam" id="PF02604">
    <property type="entry name" value="PhdYeFM_antitox"/>
    <property type="match status" value="1"/>
</dbReference>
<accession>S3K3J3</accession>
<dbReference type="InterPro" id="IPR036165">
    <property type="entry name" value="YefM-like_sf"/>
</dbReference>
<comment type="function">
    <text evidence="2">Antitoxin component of a type II toxin-antitoxin (TA) system.</text>
</comment>
<keyword evidence="4" id="KW-1185">Reference proteome</keyword>
<dbReference type="eggNOG" id="COG2161">
    <property type="taxonomic scope" value="Bacteria"/>
</dbReference>
<organism evidence="3 4">
    <name type="scientific">Treponema maltophilum ATCC 51939</name>
    <dbReference type="NCBI Taxonomy" id="1125699"/>
    <lineage>
        <taxon>Bacteria</taxon>
        <taxon>Pseudomonadati</taxon>
        <taxon>Spirochaetota</taxon>
        <taxon>Spirochaetia</taxon>
        <taxon>Spirochaetales</taxon>
        <taxon>Treponemataceae</taxon>
        <taxon>Treponema</taxon>
    </lineage>
</organism>
<evidence type="ECO:0000256" key="1">
    <source>
        <dbReference type="ARBA" id="ARBA00009981"/>
    </source>
</evidence>
<name>S3K3J3_TREMA</name>
<sequence length="83" mass="9178">MTSINAVQARTDLFKVIDLVNETATPVTLTNSEGKNAVLIGEDDWHAIQETLYLNSVPEMTESLIRGRDASLAECIDEADVKW</sequence>
<dbReference type="PANTHER" id="PTHR33713">
    <property type="entry name" value="ANTITOXIN YAFN-RELATED"/>
    <property type="match status" value="1"/>
</dbReference>
<dbReference type="InterPro" id="IPR006442">
    <property type="entry name" value="Antitoxin_Phd/YefM"/>
</dbReference>
<proteinExistence type="inferred from homology"/>
<comment type="similarity">
    <text evidence="1 2">Belongs to the phD/YefM antitoxin family.</text>
</comment>
<dbReference type="RefSeq" id="WP_016524377.1">
    <property type="nucleotide sequence ID" value="NZ_KE332518.1"/>
</dbReference>
<evidence type="ECO:0000313" key="4">
    <source>
        <dbReference type="Proteomes" id="UP000014541"/>
    </source>
</evidence>
<protein>
    <recommendedName>
        <fullName evidence="2">Antitoxin</fullName>
    </recommendedName>
</protein>
<dbReference type="EMBL" id="ATFF01000002">
    <property type="protein sequence ID" value="EPF32080.1"/>
    <property type="molecule type" value="Genomic_DNA"/>
</dbReference>
<dbReference type="HOGENOM" id="CLU_155837_2_0_12"/>
<dbReference type="Gene3D" id="3.40.1620.10">
    <property type="entry name" value="YefM-like domain"/>
    <property type="match status" value="1"/>
</dbReference>
<dbReference type="PANTHER" id="PTHR33713:SF6">
    <property type="entry name" value="ANTITOXIN YEFM"/>
    <property type="match status" value="1"/>
</dbReference>
<comment type="caution">
    <text evidence="3">The sequence shown here is derived from an EMBL/GenBank/DDBJ whole genome shotgun (WGS) entry which is preliminary data.</text>
</comment>
<evidence type="ECO:0000313" key="3">
    <source>
        <dbReference type="EMBL" id="EPF32080.1"/>
    </source>
</evidence>
<dbReference type="InterPro" id="IPR051405">
    <property type="entry name" value="phD/YefM_antitoxin"/>
</dbReference>
<evidence type="ECO:0000256" key="2">
    <source>
        <dbReference type="RuleBase" id="RU362080"/>
    </source>
</evidence>